<dbReference type="InterPro" id="IPR000182">
    <property type="entry name" value="GNAT_dom"/>
</dbReference>
<evidence type="ECO:0000259" key="1">
    <source>
        <dbReference type="PROSITE" id="PS51186"/>
    </source>
</evidence>
<gene>
    <name evidence="2" type="ORF">Q2362_01095</name>
</gene>
<name>A0ABT8T520_9BACT</name>
<comment type="caution">
    <text evidence="2">The sequence shown here is derived from an EMBL/GenBank/DDBJ whole genome shotgun (WGS) entry which is preliminary data.</text>
</comment>
<dbReference type="PANTHER" id="PTHR43415">
    <property type="entry name" value="SPERMIDINE N(1)-ACETYLTRANSFERASE"/>
    <property type="match status" value="1"/>
</dbReference>
<proteinExistence type="predicted"/>
<dbReference type="CDD" id="cd04301">
    <property type="entry name" value="NAT_SF"/>
    <property type="match status" value="1"/>
</dbReference>
<dbReference type="Gene3D" id="3.40.630.30">
    <property type="match status" value="1"/>
</dbReference>
<dbReference type="SUPFAM" id="SSF55729">
    <property type="entry name" value="Acyl-CoA N-acyltransferases (Nat)"/>
    <property type="match status" value="1"/>
</dbReference>
<evidence type="ECO:0000313" key="2">
    <source>
        <dbReference type="EMBL" id="MDO2408695.1"/>
    </source>
</evidence>
<accession>A0ABT8T520</accession>
<organism evidence="2 3">
    <name type="scientific">Campylobacter magnus</name>
    <dbReference type="NCBI Taxonomy" id="3026462"/>
    <lineage>
        <taxon>Bacteria</taxon>
        <taxon>Pseudomonadati</taxon>
        <taxon>Campylobacterota</taxon>
        <taxon>Epsilonproteobacteria</taxon>
        <taxon>Campylobacterales</taxon>
        <taxon>Campylobacteraceae</taxon>
        <taxon>Campylobacter</taxon>
    </lineage>
</organism>
<sequence>MISWGIKTSKNMKKQSIYLRKVTQSDIKLIFEWANDKDARNNSFKTKEITWAEHETWFENTLKDLKTRHYILCYNGNDIGQIRIKIEEENQGKISYSIDKAYRGLGFGKIILQLCENALLEEFKDFYLYADVKKSNIASQVIFKTLGYNESIENDIFKYNKKININK</sequence>
<feature type="domain" description="N-acetyltransferase" evidence="1">
    <location>
        <begin position="17"/>
        <end position="166"/>
    </location>
</feature>
<dbReference type="Pfam" id="PF13302">
    <property type="entry name" value="Acetyltransf_3"/>
    <property type="match status" value="1"/>
</dbReference>
<reference evidence="2 3" key="1">
    <citation type="submission" date="2023-06" db="EMBL/GenBank/DDBJ databases">
        <title>Campylobacter magnum sp. nov., isolated from cecal contents of domestic pigs (Sus scrofa domesticus).</title>
        <authorList>
            <person name="Papic B."/>
            <person name="Gruntar I."/>
        </authorList>
    </citation>
    <scope>NUCLEOTIDE SEQUENCE [LARGE SCALE GENOMIC DNA]</scope>
    <source>
        <strain evidence="3">34484-21</strain>
    </source>
</reference>
<keyword evidence="3" id="KW-1185">Reference proteome</keyword>
<dbReference type="PANTHER" id="PTHR43415:SF3">
    <property type="entry name" value="GNAT-FAMILY ACETYLTRANSFERASE"/>
    <property type="match status" value="1"/>
</dbReference>
<dbReference type="RefSeq" id="WP_302243437.1">
    <property type="nucleotide sequence ID" value="NZ_JAULJQ010000001.1"/>
</dbReference>
<evidence type="ECO:0000313" key="3">
    <source>
        <dbReference type="Proteomes" id="UP001171111"/>
    </source>
</evidence>
<dbReference type="PROSITE" id="PS51186">
    <property type="entry name" value="GNAT"/>
    <property type="match status" value="1"/>
</dbReference>
<dbReference type="InterPro" id="IPR016181">
    <property type="entry name" value="Acyl_CoA_acyltransferase"/>
</dbReference>
<dbReference type="Proteomes" id="UP001171111">
    <property type="component" value="Unassembled WGS sequence"/>
</dbReference>
<protein>
    <submittedName>
        <fullName evidence="2">GNAT family N-acetyltransferase</fullName>
    </submittedName>
</protein>
<dbReference type="EMBL" id="JAULJQ010000001">
    <property type="protein sequence ID" value="MDO2408695.1"/>
    <property type="molecule type" value="Genomic_DNA"/>
</dbReference>